<keyword evidence="4" id="KW-1185">Reference proteome</keyword>
<proteinExistence type="predicted"/>
<dbReference type="HOGENOM" id="CLU_1053147_0_0_0"/>
<dbReference type="Pfam" id="PF07589">
    <property type="entry name" value="PEP-CTERM"/>
    <property type="match status" value="1"/>
</dbReference>
<dbReference type="OrthoDB" id="295180at2"/>
<reference evidence="3 4" key="1">
    <citation type="submission" date="2012-02" db="EMBL/GenBank/DDBJ databases">
        <title>Complete genome sequence of Phycisphaera mikurensis NBRC 102666.</title>
        <authorList>
            <person name="Ankai A."/>
            <person name="Hosoyama A."/>
            <person name="Terui Y."/>
            <person name="Sekine M."/>
            <person name="Fukai R."/>
            <person name="Kato Y."/>
            <person name="Nakamura S."/>
            <person name="Yamada-Narita S."/>
            <person name="Kawakoshi A."/>
            <person name="Fukunaga Y."/>
            <person name="Yamazaki S."/>
            <person name="Fujita N."/>
        </authorList>
    </citation>
    <scope>NUCLEOTIDE SEQUENCE [LARGE SCALE GENOMIC DNA]</scope>
    <source>
        <strain evidence="4">NBRC 102666 / KCTC 22515 / FYK2301M01</strain>
    </source>
</reference>
<dbReference type="AlphaFoldDB" id="I0ICX2"/>
<evidence type="ECO:0000259" key="2">
    <source>
        <dbReference type="Pfam" id="PF07589"/>
    </source>
</evidence>
<sequence length="264" mass="26816">MPASPLRLAAALAPVAALAAAPASAGVITFDPADGFTLGSSLSGQPSGGGPSFAGNGTLYTVDSFGGGGIAQSASSVGNNFANNRFTPDAAFLGASDTSTAGKLFDFGFDIRSANAGDADGFGVAHRIRIGNTDGNPILDFQVFDNGRFQYNDGTTATNVLNGNGQNFDFDDAGSRFVNVDGVIDFDAGTYSLLVDGVQQASAAALRTNPANFGQITLQFGPTASTTTRRTIALDNLEVGVVPEPGTLALAGLGSLALLRRRRP</sequence>
<dbReference type="InterPro" id="IPR013424">
    <property type="entry name" value="Ice-binding_C"/>
</dbReference>
<dbReference type="KEGG" id="phm:PSMK_09510"/>
<dbReference type="STRING" id="1142394.PSMK_09510"/>
<feature type="chain" id="PRO_5003629600" description="Ice-binding protein C-terminal domain-containing protein" evidence="1">
    <location>
        <begin position="26"/>
        <end position="264"/>
    </location>
</feature>
<protein>
    <recommendedName>
        <fullName evidence="2">Ice-binding protein C-terminal domain-containing protein</fullName>
    </recommendedName>
</protein>
<dbReference type="RefSeq" id="WP_014436329.1">
    <property type="nucleotide sequence ID" value="NC_017080.1"/>
</dbReference>
<feature type="signal peptide" evidence="1">
    <location>
        <begin position="1"/>
        <end position="25"/>
    </location>
</feature>
<dbReference type="NCBIfam" id="TIGR02595">
    <property type="entry name" value="PEP_CTERM"/>
    <property type="match status" value="1"/>
</dbReference>
<dbReference type="Proteomes" id="UP000007881">
    <property type="component" value="Chromosome"/>
</dbReference>
<dbReference type="eggNOG" id="ENOG502ZND3">
    <property type="taxonomic scope" value="Bacteria"/>
</dbReference>
<organism evidence="3 4">
    <name type="scientific">Phycisphaera mikurensis (strain NBRC 102666 / KCTC 22515 / FYK2301M01)</name>
    <dbReference type="NCBI Taxonomy" id="1142394"/>
    <lineage>
        <taxon>Bacteria</taxon>
        <taxon>Pseudomonadati</taxon>
        <taxon>Planctomycetota</taxon>
        <taxon>Phycisphaerae</taxon>
        <taxon>Phycisphaerales</taxon>
        <taxon>Phycisphaeraceae</taxon>
        <taxon>Phycisphaera</taxon>
    </lineage>
</organism>
<accession>I0ICX2</accession>
<feature type="domain" description="Ice-binding protein C-terminal" evidence="2">
    <location>
        <begin position="242"/>
        <end position="263"/>
    </location>
</feature>
<name>I0ICX2_PHYMF</name>
<evidence type="ECO:0000256" key="1">
    <source>
        <dbReference type="SAM" id="SignalP"/>
    </source>
</evidence>
<dbReference type="EMBL" id="AP012338">
    <property type="protein sequence ID" value="BAM03110.1"/>
    <property type="molecule type" value="Genomic_DNA"/>
</dbReference>
<evidence type="ECO:0000313" key="4">
    <source>
        <dbReference type="Proteomes" id="UP000007881"/>
    </source>
</evidence>
<keyword evidence="1" id="KW-0732">Signal</keyword>
<gene>
    <name evidence="3" type="ordered locus">PSMK_09510</name>
</gene>
<evidence type="ECO:0000313" key="3">
    <source>
        <dbReference type="EMBL" id="BAM03110.1"/>
    </source>
</evidence>